<gene>
    <name evidence="3" type="ORF">DLM85_18545</name>
</gene>
<dbReference type="Pfam" id="PF13568">
    <property type="entry name" value="OMP_b-brl_2"/>
    <property type="match status" value="1"/>
</dbReference>
<reference evidence="4" key="1">
    <citation type="submission" date="2018-05" db="EMBL/GenBank/DDBJ databases">
        <authorList>
            <person name="Nie L."/>
        </authorList>
    </citation>
    <scope>NUCLEOTIDE SEQUENCE [LARGE SCALE GENOMIC DNA]</scope>
    <source>
        <strain evidence="4">NL</strain>
    </source>
</reference>
<keyword evidence="4" id="KW-1185">Reference proteome</keyword>
<evidence type="ECO:0000313" key="3">
    <source>
        <dbReference type="EMBL" id="RAK64683.1"/>
    </source>
</evidence>
<organism evidence="3 4">
    <name type="scientific">Hymenobacter edaphi</name>
    <dbReference type="NCBI Taxonomy" id="2211146"/>
    <lineage>
        <taxon>Bacteria</taxon>
        <taxon>Pseudomonadati</taxon>
        <taxon>Bacteroidota</taxon>
        <taxon>Cytophagia</taxon>
        <taxon>Cytophagales</taxon>
        <taxon>Hymenobacteraceae</taxon>
        <taxon>Hymenobacter</taxon>
    </lineage>
</organism>
<evidence type="ECO:0000313" key="4">
    <source>
        <dbReference type="Proteomes" id="UP000248553"/>
    </source>
</evidence>
<name>A0A328BC73_9BACT</name>
<feature type="domain" description="Outer membrane protein beta-barrel" evidence="2">
    <location>
        <begin position="26"/>
        <end position="190"/>
    </location>
</feature>
<proteinExistence type="predicted"/>
<dbReference type="SUPFAM" id="SSF103515">
    <property type="entry name" value="Autotransporter"/>
    <property type="match status" value="1"/>
</dbReference>
<feature type="signal peptide" evidence="1">
    <location>
        <begin position="1"/>
        <end position="27"/>
    </location>
</feature>
<comment type="caution">
    <text evidence="3">The sequence shown here is derived from an EMBL/GenBank/DDBJ whole genome shotgun (WGS) entry which is preliminary data.</text>
</comment>
<accession>A0A328BC73</accession>
<sequence length="224" mass="24077">MHFSRFLMFKITSLLAGALLAAGAAQAQTTGTQFGLKAGLTNAVLDGTINTGAEPKNGFHLGGFVRWRPSARFALQPELVYAQQGCDTRVVNTVPFEGQIKLNYLNVPILAKVYLGKVFNLQAGPQIGFLLGAQREGQVMYSTVSGYKSEKVDVRDDYKNDLALCGGLGADLPFGLIVAARINYGLTDIDKNPVTRAIRDSDSIIGGLHNRSLEFSLGYAFGGK</sequence>
<dbReference type="InterPro" id="IPR025665">
    <property type="entry name" value="Beta-barrel_OMP_2"/>
</dbReference>
<feature type="chain" id="PRO_5016311914" description="Outer membrane protein beta-barrel domain-containing protein" evidence="1">
    <location>
        <begin position="28"/>
        <end position="224"/>
    </location>
</feature>
<dbReference type="AlphaFoldDB" id="A0A328BC73"/>
<dbReference type="InterPro" id="IPR036709">
    <property type="entry name" value="Autotransporte_beta_dom_sf"/>
</dbReference>
<evidence type="ECO:0000259" key="2">
    <source>
        <dbReference type="Pfam" id="PF13568"/>
    </source>
</evidence>
<dbReference type="Proteomes" id="UP000248553">
    <property type="component" value="Unassembled WGS sequence"/>
</dbReference>
<evidence type="ECO:0000256" key="1">
    <source>
        <dbReference type="SAM" id="SignalP"/>
    </source>
</evidence>
<keyword evidence="1" id="KW-0732">Signal</keyword>
<protein>
    <recommendedName>
        <fullName evidence="2">Outer membrane protein beta-barrel domain-containing protein</fullName>
    </recommendedName>
</protein>
<dbReference type="OrthoDB" id="1160354at2"/>
<dbReference type="EMBL" id="QHKM01000006">
    <property type="protein sequence ID" value="RAK64683.1"/>
    <property type="molecule type" value="Genomic_DNA"/>
</dbReference>